<evidence type="ECO:0000313" key="1">
    <source>
        <dbReference type="EMBL" id="OXM47965.1"/>
    </source>
</evidence>
<comment type="caution">
    <text evidence="1">The sequence shown here is derived from an EMBL/GenBank/DDBJ whole genome shotgun (WGS) entry which is preliminary data.</text>
</comment>
<dbReference type="InterPro" id="IPR043519">
    <property type="entry name" value="NT_sf"/>
</dbReference>
<organism evidence="1 2">
    <name type="scientific">Amycolatopsis alba DSM 44262</name>
    <dbReference type="NCBI Taxonomy" id="1125972"/>
    <lineage>
        <taxon>Bacteria</taxon>
        <taxon>Bacillati</taxon>
        <taxon>Actinomycetota</taxon>
        <taxon>Actinomycetes</taxon>
        <taxon>Pseudonocardiales</taxon>
        <taxon>Pseudonocardiaceae</taxon>
        <taxon>Amycolatopsis</taxon>
    </lineage>
</organism>
<gene>
    <name evidence="1" type="ORF">CFP75_22970</name>
</gene>
<proteinExistence type="predicted"/>
<reference evidence="1 2" key="1">
    <citation type="submission" date="2017-07" db="EMBL/GenBank/DDBJ databases">
        <title>Amycolatopsis alba DSM 44262 Genome sequencing and assembly.</title>
        <authorList>
            <person name="Kaur N."/>
            <person name="Mayilraj S."/>
        </authorList>
    </citation>
    <scope>NUCLEOTIDE SEQUENCE [LARGE SCALE GENOMIC DNA]</scope>
    <source>
        <strain evidence="1 2">DSM 44262</strain>
    </source>
</reference>
<dbReference type="Gene3D" id="3.30.460.10">
    <property type="entry name" value="Beta Polymerase, domain 2"/>
    <property type="match status" value="1"/>
</dbReference>
<protein>
    <recommendedName>
        <fullName evidence="3">Nucleotidyltransferase domain-containing protein</fullName>
    </recommendedName>
</protein>
<keyword evidence="2" id="KW-1185">Reference proteome</keyword>
<sequence length="258" mass="28659">MALVTYGVVFTTVERDRVRDELVAAAKAEPRITAAGFAGSSAHGKEDRWSDIDLALRLAPDVDYDEFVAHWTDLLYQKYNAVTHLDVQAGNTLFRVFLLPGTLQVDIAFWHDEDFGATGPKFEVLFGEANDVEKTKTPLARDLIGWAWLYALHARSSIARRRVRQAEYMISGMRDEIFNLACLRHDVPATQGRGIDDLPSEMADPIMEALVRSLDPAELTQAFTAACEALLAEAEHVDPEYAERLAPSLRELAASANP</sequence>
<dbReference type="SUPFAM" id="SSF81301">
    <property type="entry name" value="Nucleotidyltransferase"/>
    <property type="match status" value="1"/>
</dbReference>
<evidence type="ECO:0000313" key="2">
    <source>
        <dbReference type="Proteomes" id="UP000215563"/>
    </source>
</evidence>
<name>A0A229RN10_AMYAL</name>
<evidence type="ECO:0008006" key="3">
    <source>
        <dbReference type="Google" id="ProtNLM"/>
    </source>
</evidence>
<dbReference type="Proteomes" id="UP000215563">
    <property type="component" value="Unassembled WGS sequence"/>
</dbReference>
<dbReference type="AlphaFoldDB" id="A0A229RN10"/>
<dbReference type="EMBL" id="NMQU01000068">
    <property type="protein sequence ID" value="OXM47965.1"/>
    <property type="molecule type" value="Genomic_DNA"/>
</dbReference>
<accession>A0A229RN10</accession>